<comment type="caution">
    <text evidence="1">The sequence shown here is derived from an EMBL/GenBank/DDBJ whole genome shotgun (WGS) entry which is preliminary data.</text>
</comment>
<reference evidence="1" key="1">
    <citation type="submission" date="2020-12" db="EMBL/GenBank/DDBJ databases">
        <authorList>
            <person name="Iha C."/>
        </authorList>
    </citation>
    <scope>NUCLEOTIDE SEQUENCE</scope>
</reference>
<dbReference type="EMBL" id="CAJHUC010000291">
    <property type="protein sequence ID" value="CAD7694993.1"/>
    <property type="molecule type" value="Genomic_DNA"/>
</dbReference>
<evidence type="ECO:0000313" key="2">
    <source>
        <dbReference type="Proteomes" id="UP000708148"/>
    </source>
</evidence>
<sequence>MFASFFSATMQGIRDGCSIVDAARSLSLLQLLQQGRHGCSNQRTAVAADVDMHQAPGPGVGMALKQHDISACEMAQLWLALFTCGEHRGHRVRGDFAKGRGRCGVRQHGDSWHHLQVDTKAVMRQDRCPI</sequence>
<accession>A0A8S1IUL2</accession>
<organism evidence="1 2">
    <name type="scientific">Ostreobium quekettii</name>
    <dbReference type="NCBI Taxonomy" id="121088"/>
    <lineage>
        <taxon>Eukaryota</taxon>
        <taxon>Viridiplantae</taxon>
        <taxon>Chlorophyta</taxon>
        <taxon>core chlorophytes</taxon>
        <taxon>Ulvophyceae</taxon>
        <taxon>TCBD clade</taxon>
        <taxon>Bryopsidales</taxon>
        <taxon>Ostreobineae</taxon>
        <taxon>Ostreobiaceae</taxon>
        <taxon>Ostreobium</taxon>
    </lineage>
</organism>
<dbReference type="Proteomes" id="UP000708148">
    <property type="component" value="Unassembled WGS sequence"/>
</dbReference>
<proteinExistence type="predicted"/>
<evidence type="ECO:0000313" key="1">
    <source>
        <dbReference type="EMBL" id="CAD7694993.1"/>
    </source>
</evidence>
<name>A0A8S1IUL2_9CHLO</name>
<keyword evidence="2" id="KW-1185">Reference proteome</keyword>
<gene>
    <name evidence="1" type="ORF">OSTQU699_LOCUS354</name>
</gene>
<protein>
    <submittedName>
        <fullName evidence="1">Uncharacterized protein</fullName>
    </submittedName>
</protein>
<dbReference type="AlphaFoldDB" id="A0A8S1IUL2"/>